<proteinExistence type="predicted"/>
<protein>
    <submittedName>
        <fullName evidence="1">Uncharacterized protein</fullName>
    </submittedName>
</protein>
<evidence type="ECO:0000313" key="2">
    <source>
        <dbReference type="Proteomes" id="UP001057402"/>
    </source>
</evidence>
<keyword evidence="2" id="KW-1185">Reference proteome</keyword>
<sequence>MDFWVFIAAAAAGCLTKYLKSSSRTLKGYNATVDGNGYVDCSPQGMNMVGDGFTSRSHVLEGKAMASASSADVPSTLGSNGTVARDSEDCSLLSFASAPTEYAGNSTGFGEEDGSTPHDILSSLGNGGAENFGSTCSFRRLVMSDITLTSRYCHLQVKPLTSLESCLLAQLYNDHMEQNVCAHSFHQMSTSSMAIPLHGTNGNSIISQRSNGLVWGQVSTESHLAENGNVIGVPPLPRIKKLQTRIRRSGSSGISSSTIRRRKFSTQHGMMHGIIMFSLGIYTAVLSCITRKETELDKLKELLKQSENLVQDLQEELEMKDSLIVKELSDDVYGSQFTRQTSFIAGVPASSSYEPREGNISKEVNNLGMDENVDSMSKIEAELEAELGRLGLNVRCCNIQLNKVDVSGCICKEDGSSCSSIAPSANYSVSPRGLTLRLHEVIQSRLEERIQELELALENSQRKVRLMESTQKSRSGRQFFNGMARPVVMNLSGEGLSTYDEACEEFVTFDSSEDNSPSYCNNYLPRSDKPNGIEEKLGVVTGRIPLDPHETLSGAQEIDTFGMSRDESSDADDELLIRQLVERTKRGSPALMKAQRLLFSDQGDPH</sequence>
<evidence type="ECO:0000313" key="1">
    <source>
        <dbReference type="EMBL" id="KAI4340145.1"/>
    </source>
</evidence>
<comment type="caution">
    <text evidence="1">The sequence shown here is derived from an EMBL/GenBank/DDBJ whole genome shotgun (WGS) entry which is preliminary data.</text>
</comment>
<dbReference type="EMBL" id="CM042886">
    <property type="protein sequence ID" value="KAI4340145.1"/>
    <property type="molecule type" value="Genomic_DNA"/>
</dbReference>
<organism evidence="1 2">
    <name type="scientific">Melastoma candidum</name>
    <dbReference type="NCBI Taxonomy" id="119954"/>
    <lineage>
        <taxon>Eukaryota</taxon>
        <taxon>Viridiplantae</taxon>
        <taxon>Streptophyta</taxon>
        <taxon>Embryophyta</taxon>
        <taxon>Tracheophyta</taxon>
        <taxon>Spermatophyta</taxon>
        <taxon>Magnoliopsida</taxon>
        <taxon>eudicotyledons</taxon>
        <taxon>Gunneridae</taxon>
        <taxon>Pentapetalae</taxon>
        <taxon>rosids</taxon>
        <taxon>malvids</taxon>
        <taxon>Myrtales</taxon>
        <taxon>Melastomataceae</taxon>
        <taxon>Melastomatoideae</taxon>
        <taxon>Melastomateae</taxon>
        <taxon>Melastoma</taxon>
    </lineage>
</organism>
<dbReference type="Proteomes" id="UP001057402">
    <property type="component" value="Chromosome 7"/>
</dbReference>
<gene>
    <name evidence="1" type="ORF">MLD38_025010</name>
</gene>
<accession>A0ACB9P0W0</accession>
<name>A0ACB9P0W0_9MYRT</name>
<reference evidence="2" key="1">
    <citation type="journal article" date="2023" name="Front. Plant Sci.">
        <title>Chromosomal-level genome assembly of Melastoma candidum provides insights into trichome evolution.</title>
        <authorList>
            <person name="Zhong Y."/>
            <person name="Wu W."/>
            <person name="Sun C."/>
            <person name="Zou P."/>
            <person name="Liu Y."/>
            <person name="Dai S."/>
            <person name="Zhou R."/>
        </authorList>
    </citation>
    <scope>NUCLEOTIDE SEQUENCE [LARGE SCALE GENOMIC DNA]</scope>
</reference>